<feature type="region of interest" description="Disordered" evidence="1">
    <location>
        <begin position="1"/>
        <end position="61"/>
    </location>
</feature>
<evidence type="ECO:0000313" key="2">
    <source>
        <dbReference type="EMBL" id="CEF86893.1"/>
    </source>
</evidence>
<feature type="region of interest" description="Disordered" evidence="1">
    <location>
        <begin position="88"/>
        <end position="117"/>
    </location>
</feature>
<feature type="compositionally biased region" description="Basic and acidic residues" evidence="1">
    <location>
        <begin position="31"/>
        <end position="43"/>
    </location>
</feature>
<dbReference type="VEuPathDB" id="FungiDB:FGRAMPH1_01G20629"/>
<feature type="compositionally biased region" description="Acidic residues" evidence="1">
    <location>
        <begin position="9"/>
        <end position="20"/>
    </location>
</feature>
<protein>
    <submittedName>
        <fullName evidence="2">Chromosome 3, complete genome</fullName>
    </submittedName>
</protein>
<dbReference type="EnsemblFungi" id="CEF86893">
    <property type="protein sequence ID" value="CEF86893"/>
    <property type="gene ID" value="FGRRES_13904_M"/>
</dbReference>
<accession>A0A098E1C6</accession>
<reference evidence="3 4" key="2">
    <citation type="journal article" date="2010" name="Nature">
        <title>Comparative genomics reveals mobile pathogenicity chromosomes in Fusarium.</title>
        <authorList>
            <person name="Ma L.J."/>
            <person name="van der Does H.C."/>
            <person name="Borkovich K.A."/>
            <person name="Coleman J.J."/>
            <person name="Daboussi M.J."/>
            <person name="Di Pietro A."/>
            <person name="Dufresne M."/>
            <person name="Freitag M."/>
            <person name="Grabherr M."/>
            <person name="Henrissat B."/>
            <person name="Houterman P.M."/>
            <person name="Kang S."/>
            <person name="Shim W.B."/>
            <person name="Woloshuk C."/>
            <person name="Xie X."/>
            <person name="Xu J.R."/>
            <person name="Antoniw J."/>
            <person name="Baker S.E."/>
            <person name="Bluhm B.H."/>
            <person name="Breakspear A."/>
            <person name="Brown D.W."/>
            <person name="Butchko R.A."/>
            <person name="Chapman S."/>
            <person name="Coulson R."/>
            <person name="Coutinho P.M."/>
            <person name="Danchin E.G."/>
            <person name="Diener A."/>
            <person name="Gale L.R."/>
            <person name="Gardiner D.M."/>
            <person name="Goff S."/>
            <person name="Hammond-Kosack K.E."/>
            <person name="Hilburn K."/>
            <person name="Hua-Van A."/>
            <person name="Jonkers W."/>
            <person name="Kazan K."/>
            <person name="Kodira C.D."/>
            <person name="Koehrsen M."/>
            <person name="Kumar L."/>
            <person name="Lee Y.H."/>
            <person name="Li L."/>
            <person name="Manners J.M."/>
            <person name="Miranda-Saavedra D."/>
            <person name="Mukherjee M."/>
            <person name="Park G."/>
            <person name="Park J."/>
            <person name="Park S.Y."/>
            <person name="Proctor R.H."/>
            <person name="Regev A."/>
            <person name="Ruiz-Roldan M.C."/>
            <person name="Sain D."/>
            <person name="Sakthikumar S."/>
            <person name="Sykes S."/>
            <person name="Schwartz D.C."/>
            <person name="Turgeon B.G."/>
            <person name="Wapinski I."/>
            <person name="Yoder O."/>
            <person name="Young S."/>
            <person name="Zeng Q."/>
            <person name="Zhou S."/>
            <person name="Galagan J."/>
            <person name="Cuomo C.A."/>
            <person name="Kistler H.C."/>
            <person name="Rep M."/>
        </authorList>
    </citation>
    <scope>GENOME REANNOTATION</scope>
    <source>
        <strain evidence="4">ATCC MYA-4620 / CBS 123657 / FGSC 9075 / NRRL 31084 / PH-1</strain>
        <strain evidence="3">PH-1 / ATCC MYA-4620 / FGSC 9075 / NRRL 31084</strain>
    </source>
</reference>
<organism evidence="2 4">
    <name type="scientific">Gibberella zeae (strain ATCC MYA-4620 / CBS 123657 / FGSC 9075 / NRRL 31084 / PH-1)</name>
    <name type="common">Wheat head blight fungus</name>
    <name type="synonym">Fusarium graminearum</name>
    <dbReference type="NCBI Taxonomy" id="229533"/>
    <lineage>
        <taxon>Eukaryota</taxon>
        <taxon>Fungi</taxon>
        <taxon>Dikarya</taxon>
        <taxon>Ascomycota</taxon>
        <taxon>Pezizomycotina</taxon>
        <taxon>Sordariomycetes</taxon>
        <taxon>Hypocreomycetidae</taxon>
        <taxon>Hypocreales</taxon>
        <taxon>Nectriaceae</taxon>
        <taxon>Fusarium</taxon>
    </lineage>
</organism>
<keyword evidence="4" id="KW-1185">Reference proteome</keyword>
<reference evidence="2 4" key="3">
    <citation type="journal article" date="2015" name="BMC Genomics">
        <title>The completed genome sequence of the pathogenic ascomycete fungus Fusarium graminearum.</title>
        <authorList>
            <person name="King R."/>
            <person name="Urban M."/>
            <person name="Hammond-Kosack M.C."/>
            <person name="Hassani-Pak K."/>
            <person name="Hammond-Kosack K.E."/>
        </authorList>
    </citation>
    <scope>NUCLEOTIDE SEQUENCE [LARGE SCALE GENOMIC DNA]</scope>
    <source>
        <strain evidence="4">ATCC MYA-4620 / CBS 123657 / FGSC 9075 / NRRL 31084 / PH-1</strain>
        <strain evidence="2">PH-1</strain>
    </source>
</reference>
<reference evidence="3" key="4">
    <citation type="submission" date="2017-01" db="UniProtKB">
        <authorList>
            <consortium name="EnsemblFungi"/>
        </authorList>
    </citation>
    <scope>IDENTIFICATION</scope>
    <source>
        <strain evidence="3">PH-1 / ATCC MYA-4620 / FGSC 9075 / NRRL 31084</strain>
    </source>
</reference>
<dbReference type="EMBL" id="HG970334">
    <property type="protein sequence ID" value="CEF86893.1"/>
    <property type="molecule type" value="Genomic_DNA"/>
</dbReference>
<evidence type="ECO:0000256" key="1">
    <source>
        <dbReference type="SAM" id="MobiDB-lite"/>
    </source>
</evidence>
<dbReference type="Proteomes" id="UP000070720">
    <property type="component" value="Chromosome 3"/>
</dbReference>
<dbReference type="AlphaFoldDB" id="A0A098E1C6"/>
<sequence>MVKGSGKVEEEEEEEEEEEAKPENNCSGKPDANKLTRHRETGHKGTGHGGQPRATPVEGSAIEQSRAGLSVLFCCAFFSGCPHLIQPPQTKHAHTRESGDPAPAPVPAAPASQGADGCEQGGTVGRYLLWWSGPVALGWTLCRELVLEDIVLSRFHGNIVVQSTDWLPGAYYTMFIKDVFIAREMGIPRRLIARLVSSATVSTIESSLQAPEISATSSLSHK</sequence>
<evidence type="ECO:0000313" key="4">
    <source>
        <dbReference type="Proteomes" id="UP000070720"/>
    </source>
</evidence>
<proteinExistence type="predicted"/>
<name>A0A098E1C6_GIBZE</name>
<accession>A0A0E0SKD0</accession>
<evidence type="ECO:0000313" key="3">
    <source>
        <dbReference type="EnsemblFungi" id="CEF86893"/>
    </source>
</evidence>
<gene>
    <name evidence="2" type="ORF">FGRAMPH1_01T20629</name>
</gene>
<dbReference type="InParanoid" id="A0A098E1C6"/>
<reference evidence="3 4" key="1">
    <citation type="journal article" date="2007" name="Science">
        <title>The Fusarium graminearum genome reveals a link between localized polymorphism and pathogen specialization.</title>
        <authorList>
            <person name="Cuomo C.A."/>
            <person name="Gueldener U."/>
            <person name="Xu J.-R."/>
            <person name="Trail F."/>
            <person name="Turgeon B.G."/>
            <person name="Di Pietro A."/>
            <person name="Walton J.D."/>
            <person name="Ma L.-J."/>
            <person name="Baker S.E."/>
            <person name="Rep M."/>
            <person name="Adam G."/>
            <person name="Antoniw J."/>
            <person name="Baldwin T."/>
            <person name="Calvo S.E."/>
            <person name="Chang Y.-L."/>
            <person name="DeCaprio D."/>
            <person name="Gale L.R."/>
            <person name="Gnerre S."/>
            <person name="Goswami R.S."/>
            <person name="Hammond-Kosack K."/>
            <person name="Harris L.J."/>
            <person name="Hilburn K."/>
            <person name="Kennell J.C."/>
            <person name="Kroken S."/>
            <person name="Magnuson J.K."/>
            <person name="Mannhaupt G."/>
            <person name="Mauceli E.W."/>
            <person name="Mewes H.-W."/>
            <person name="Mitterbauer R."/>
            <person name="Muehlbauer G."/>
            <person name="Muensterkoetter M."/>
            <person name="Nelson D."/>
            <person name="O'Donnell K."/>
            <person name="Ouellet T."/>
            <person name="Qi W."/>
            <person name="Quesneville H."/>
            <person name="Roncero M.I.G."/>
            <person name="Seong K.-Y."/>
            <person name="Tetko I.V."/>
            <person name="Urban M."/>
            <person name="Waalwijk C."/>
            <person name="Ward T.J."/>
            <person name="Yao J."/>
            <person name="Birren B.W."/>
            <person name="Kistler H.C."/>
        </authorList>
    </citation>
    <scope>NUCLEOTIDE SEQUENCE [LARGE SCALE GENOMIC DNA]</scope>
    <source>
        <strain evidence="4">ATCC MYA-4620 / CBS 123657 / FGSC 9075 / NRRL 31084 / PH-1</strain>
        <strain evidence="3">PH-1 / ATCC MYA-4620 / FGSC 9075 / NRRL 31084</strain>
    </source>
</reference>